<dbReference type="Proteomes" id="UP000377595">
    <property type="component" value="Unassembled WGS sequence"/>
</dbReference>
<proteinExistence type="predicted"/>
<keyword evidence="2" id="KW-1185">Reference proteome</keyword>
<evidence type="ECO:0000313" key="1">
    <source>
        <dbReference type="EMBL" id="GES24338.1"/>
    </source>
</evidence>
<dbReference type="EMBL" id="BLAF01000051">
    <property type="protein sequence ID" value="GES24338.1"/>
    <property type="molecule type" value="Genomic_DNA"/>
</dbReference>
<evidence type="ECO:0000313" key="2">
    <source>
        <dbReference type="Proteomes" id="UP000377595"/>
    </source>
</evidence>
<name>A0A5M3Y0V7_9ACTN</name>
<organism evidence="1 2">
    <name type="scientific">Acrocarpospora pleiomorpha</name>
    <dbReference type="NCBI Taxonomy" id="90975"/>
    <lineage>
        <taxon>Bacteria</taxon>
        <taxon>Bacillati</taxon>
        <taxon>Actinomycetota</taxon>
        <taxon>Actinomycetes</taxon>
        <taxon>Streptosporangiales</taxon>
        <taxon>Streptosporangiaceae</taxon>
        <taxon>Acrocarpospora</taxon>
    </lineage>
</organism>
<protein>
    <submittedName>
        <fullName evidence="1">Uncharacterized protein</fullName>
    </submittedName>
</protein>
<dbReference type="AlphaFoldDB" id="A0A5M3Y0V7"/>
<accession>A0A5M3Y0V7</accession>
<gene>
    <name evidence="1" type="ORF">Aple_072370</name>
</gene>
<reference evidence="1 2" key="1">
    <citation type="submission" date="2019-10" db="EMBL/GenBank/DDBJ databases">
        <title>Whole genome shotgun sequence of Acrocarpospora pleiomorpha NBRC 16267.</title>
        <authorList>
            <person name="Ichikawa N."/>
            <person name="Kimura A."/>
            <person name="Kitahashi Y."/>
            <person name="Komaki H."/>
            <person name="Oguchi A."/>
        </authorList>
    </citation>
    <scope>NUCLEOTIDE SEQUENCE [LARGE SCALE GENOMIC DNA]</scope>
    <source>
        <strain evidence="1 2">NBRC 16267</strain>
    </source>
</reference>
<comment type="caution">
    <text evidence="1">The sequence shown here is derived from an EMBL/GenBank/DDBJ whole genome shotgun (WGS) entry which is preliminary data.</text>
</comment>
<sequence length="70" mass="7045">MDEAFIVGEGLGQAPLVTNAVWASRAVPVGRNGGPPDVPLTVATQYTATASADDVCDLVVKLNAGEGGYA</sequence>